<evidence type="ECO:0000313" key="1">
    <source>
        <dbReference type="EMBL" id="EAU35100.1"/>
    </source>
</evidence>
<organism evidence="1 2">
    <name type="scientific">Aspergillus terreus (strain NIH 2624 / FGSC A1156)</name>
    <dbReference type="NCBI Taxonomy" id="341663"/>
    <lineage>
        <taxon>Eukaryota</taxon>
        <taxon>Fungi</taxon>
        <taxon>Dikarya</taxon>
        <taxon>Ascomycota</taxon>
        <taxon>Pezizomycotina</taxon>
        <taxon>Eurotiomycetes</taxon>
        <taxon>Eurotiomycetidae</taxon>
        <taxon>Eurotiales</taxon>
        <taxon>Aspergillaceae</taxon>
        <taxon>Aspergillus</taxon>
        <taxon>Aspergillus subgen. Circumdati</taxon>
    </lineage>
</organism>
<gene>
    <name evidence="1" type="ORF">ATEG_04653</name>
</gene>
<sequence>MTPWRCPNRLVPGLGQGKQCAPSTSFRWRVRAEQKIAHIKRAGTQDHSDHFHFRRRLLYGTHWSSLILVRGTFNIEPPMHTTPEDWMYVRMPHVPSVYSYTGEEQQAQISDITQQANGPEPLSAALAKGH</sequence>
<dbReference type="EMBL" id="CH476599">
    <property type="protein sequence ID" value="EAU35100.1"/>
    <property type="molecule type" value="Genomic_DNA"/>
</dbReference>
<dbReference type="VEuPathDB" id="FungiDB:ATEG_04653"/>
<dbReference type="Proteomes" id="UP000007963">
    <property type="component" value="Unassembled WGS sequence"/>
</dbReference>
<evidence type="ECO:0000313" key="2">
    <source>
        <dbReference type="Proteomes" id="UP000007963"/>
    </source>
</evidence>
<accession>Q0CNT1</accession>
<name>Q0CNT1_ASPTN</name>
<dbReference type="GeneID" id="4320171"/>
<dbReference type="RefSeq" id="XP_001213831.1">
    <property type="nucleotide sequence ID" value="XM_001213831.1"/>
</dbReference>
<proteinExistence type="predicted"/>
<reference evidence="2" key="1">
    <citation type="submission" date="2005-09" db="EMBL/GenBank/DDBJ databases">
        <title>Annotation of the Aspergillus terreus NIH2624 genome.</title>
        <authorList>
            <person name="Birren B.W."/>
            <person name="Lander E.S."/>
            <person name="Galagan J.E."/>
            <person name="Nusbaum C."/>
            <person name="Devon K."/>
            <person name="Henn M."/>
            <person name="Ma L.-J."/>
            <person name="Jaffe D.B."/>
            <person name="Butler J."/>
            <person name="Alvarez P."/>
            <person name="Gnerre S."/>
            <person name="Grabherr M."/>
            <person name="Kleber M."/>
            <person name="Mauceli E.W."/>
            <person name="Brockman W."/>
            <person name="Rounsley S."/>
            <person name="Young S.K."/>
            <person name="LaButti K."/>
            <person name="Pushparaj V."/>
            <person name="DeCaprio D."/>
            <person name="Crawford M."/>
            <person name="Koehrsen M."/>
            <person name="Engels R."/>
            <person name="Montgomery P."/>
            <person name="Pearson M."/>
            <person name="Howarth C."/>
            <person name="Larson L."/>
            <person name="Luoma S."/>
            <person name="White J."/>
            <person name="Alvarado L."/>
            <person name="Kodira C.D."/>
            <person name="Zeng Q."/>
            <person name="Oleary S."/>
            <person name="Yandava C."/>
            <person name="Denning D.W."/>
            <person name="Nierman W.C."/>
            <person name="Milne T."/>
            <person name="Madden K."/>
        </authorList>
    </citation>
    <scope>NUCLEOTIDE SEQUENCE [LARGE SCALE GENOMIC DNA]</scope>
    <source>
        <strain evidence="2">NIH 2624 / FGSC A1156</strain>
    </source>
</reference>
<dbReference type="HOGENOM" id="CLU_1937726_0_0_1"/>
<protein>
    <submittedName>
        <fullName evidence="1">Uncharacterized protein</fullName>
    </submittedName>
</protein>
<dbReference type="AlphaFoldDB" id="Q0CNT1"/>